<dbReference type="AlphaFoldDB" id="X1HC97"/>
<organism evidence="2">
    <name type="scientific">marine sediment metagenome</name>
    <dbReference type="NCBI Taxonomy" id="412755"/>
    <lineage>
        <taxon>unclassified sequences</taxon>
        <taxon>metagenomes</taxon>
        <taxon>ecological metagenomes</taxon>
    </lineage>
</organism>
<keyword evidence="1" id="KW-1133">Transmembrane helix</keyword>
<feature type="non-terminal residue" evidence="2">
    <location>
        <position position="1"/>
    </location>
</feature>
<evidence type="ECO:0000313" key="2">
    <source>
        <dbReference type="EMBL" id="GAH66997.1"/>
    </source>
</evidence>
<evidence type="ECO:0000256" key="1">
    <source>
        <dbReference type="SAM" id="Phobius"/>
    </source>
</evidence>
<protein>
    <submittedName>
        <fullName evidence="2">Uncharacterized protein</fullName>
    </submittedName>
</protein>
<comment type="caution">
    <text evidence="2">The sequence shown here is derived from an EMBL/GenBank/DDBJ whole genome shotgun (WGS) entry which is preliminary data.</text>
</comment>
<proteinExistence type="predicted"/>
<keyword evidence="1" id="KW-0812">Transmembrane</keyword>
<accession>X1HC97</accession>
<sequence length="218" mass="24817">LILLVVHGFWSDIFVVDYITILLIVIIAIPFLAQYLKKVRFGEAEFEFRDEIHGWYNSSKRQLEEKKQLAIESKEVELVPRLEEEIAKRGKLKDKYDFQIAEGSALRMRAEEIEVCGTYTVVGRNPYAAETNYFGELDVRKSGEVYAVTWSIAGGTQHLSGIGLLHGTTFSVAFKQTSRLNQEFRGVVVYEIITPEIMRGHWAGFGSAALGFEECRKK</sequence>
<feature type="transmembrane region" description="Helical" evidence="1">
    <location>
        <begin position="13"/>
        <end position="33"/>
    </location>
</feature>
<keyword evidence="1" id="KW-0472">Membrane</keyword>
<reference evidence="2" key="1">
    <citation type="journal article" date="2014" name="Front. Microbiol.">
        <title>High frequency of phylogenetically diverse reductive dehalogenase-homologous genes in deep subseafloor sedimentary metagenomes.</title>
        <authorList>
            <person name="Kawai M."/>
            <person name="Futagami T."/>
            <person name="Toyoda A."/>
            <person name="Takaki Y."/>
            <person name="Nishi S."/>
            <person name="Hori S."/>
            <person name="Arai W."/>
            <person name="Tsubouchi T."/>
            <person name="Morono Y."/>
            <person name="Uchiyama I."/>
            <person name="Ito T."/>
            <person name="Fujiyama A."/>
            <person name="Inagaki F."/>
            <person name="Takami H."/>
        </authorList>
    </citation>
    <scope>NUCLEOTIDE SEQUENCE</scope>
    <source>
        <strain evidence="2">Expedition CK06-06</strain>
    </source>
</reference>
<name>X1HC97_9ZZZZ</name>
<dbReference type="EMBL" id="BARU01034734">
    <property type="protein sequence ID" value="GAH66997.1"/>
    <property type="molecule type" value="Genomic_DNA"/>
</dbReference>
<gene>
    <name evidence="2" type="ORF">S03H2_54474</name>
</gene>